<feature type="domain" description="RagB/SusD" evidence="6">
    <location>
        <begin position="273"/>
        <end position="508"/>
    </location>
</feature>
<keyword evidence="5" id="KW-0998">Cell outer membrane</keyword>
<comment type="caution">
    <text evidence="8">The sequence shown here is derived from an EMBL/GenBank/DDBJ whole genome shotgun (WGS) entry which is preliminary data.</text>
</comment>
<evidence type="ECO:0000259" key="6">
    <source>
        <dbReference type="Pfam" id="PF07980"/>
    </source>
</evidence>
<dbReference type="InterPro" id="IPR033985">
    <property type="entry name" value="SusD-like_N"/>
</dbReference>
<dbReference type="Pfam" id="PF14322">
    <property type="entry name" value="SusD-like_3"/>
    <property type="match status" value="1"/>
</dbReference>
<evidence type="ECO:0000313" key="9">
    <source>
        <dbReference type="Proteomes" id="UP000321436"/>
    </source>
</evidence>
<gene>
    <name evidence="8" type="ORF">CCY01nite_01830</name>
</gene>
<dbReference type="InterPro" id="IPR012944">
    <property type="entry name" value="SusD_RagB_dom"/>
</dbReference>
<dbReference type="InterPro" id="IPR011990">
    <property type="entry name" value="TPR-like_helical_dom_sf"/>
</dbReference>
<sequence>MKNIFNIGLLSLILLATSCKKDALQTTPTSSVGTATLFETTKSASLAINGLAKMMTMQYLSSQGFNGEGTIKMLYGNYPGNHFFVNLSGWAVIINSEYHENVSSIYLYYPWYYYYKLIGNANIVLAYIDDAAGPDSEKEFIKAQALTYRAYSFMMLAQLYGFRWQDTNNGASEGLALRTDLSTGEIPLSTMAETYKLIYDDLDQAIAFYTSSGKTRSINSEPDINVAYAVYARAALNRQDYPTAETYAVKAREGYPLMSAAEYKAGFANPNSEWIWSSHGGSDETLYYYSYQAYIAYNSNASAVRTTPKCISRELYNKIPATDIRRDLFLDPTGYTYTTATGAASPELKARAFELYPDIFETSNVFAYMQFKVKANDLPGVGHTNHFRSSEMYLIEAEAKYFQNKPASEVQQVLEALTAGSGRDASYTCTKTGADLLNEIKTYRAIELWGEGFDWFDMKRWNDPIVRNTYANGGNFLTSLAKTIQPSQFNKWTWKVPLKETDYNDAIKQ</sequence>
<evidence type="ECO:0000256" key="4">
    <source>
        <dbReference type="ARBA" id="ARBA00023136"/>
    </source>
</evidence>
<evidence type="ECO:0000256" key="5">
    <source>
        <dbReference type="ARBA" id="ARBA00023237"/>
    </source>
</evidence>
<accession>A0A512RE01</accession>
<dbReference type="Gene3D" id="1.25.40.390">
    <property type="match status" value="1"/>
</dbReference>
<evidence type="ECO:0000256" key="1">
    <source>
        <dbReference type="ARBA" id="ARBA00004442"/>
    </source>
</evidence>
<dbReference type="SUPFAM" id="SSF48452">
    <property type="entry name" value="TPR-like"/>
    <property type="match status" value="1"/>
</dbReference>
<dbReference type="Pfam" id="PF07980">
    <property type="entry name" value="SusD_RagB"/>
    <property type="match status" value="1"/>
</dbReference>
<feature type="domain" description="SusD-like N-terminal" evidence="7">
    <location>
        <begin position="74"/>
        <end position="235"/>
    </location>
</feature>
<proteinExistence type="inferred from homology"/>
<dbReference type="AlphaFoldDB" id="A0A512RE01"/>
<dbReference type="GO" id="GO:0009279">
    <property type="term" value="C:cell outer membrane"/>
    <property type="evidence" value="ECO:0007669"/>
    <property type="project" value="UniProtKB-SubCell"/>
</dbReference>
<reference evidence="8 9" key="1">
    <citation type="submission" date="2019-07" db="EMBL/GenBank/DDBJ databases">
        <title>Whole genome shotgun sequence of Chitinophaga cymbidii NBRC 109752.</title>
        <authorList>
            <person name="Hosoyama A."/>
            <person name="Uohara A."/>
            <person name="Ohji S."/>
            <person name="Ichikawa N."/>
        </authorList>
    </citation>
    <scope>NUCLEOTIDE SEQUENCE [LARGE SCALE GENOMIC DNA]</scope>
    <source>
        <strain evidence="8 9">NBRC 109752</strain>
    </source>
</reference>
<dbReference type="OrthoDB" id="630434at2"/>
<dbReference type="RefSeq" id="WP_146857427.1">
    <property type="nucleotide sequence ID" value="NZ_BKAU01000001.1"/>
</dbReference>
<keyword evidence="3" id="KW-0732">Signal</keyword>
<dbReference type="EMBL" id="BKAU01000001">
    <property type="protein sequence ID" value="GEP93923.1"/>
    <property type="molecule type" value="Genomic_DNA"/>
</dbReference>
<evidence type="ECO:0000259" key="7">
    <source>
        <dbReference type="Pfam" id="PF14322"/>
    </source>
</evidence>
<evidence type="ECO:0000256" key="2">
    <source>
        <dbReference type="ARBA" id="ARBA00006275"/>
    </source>
</evidence>
<protein>
    <submittedName>
        <fullName evidence="8">Membrane protein</fullName>
    </submittedName>
</protein>
<organism evidence="8 9">
    <name type="scientific">Chitinophaga cymbidii</name>
    <dbReference type="NCBI Taxonomy" id="1096750"/>
    <lineage>
        <taxon>Bacteria</taxon>
        <taxon>Pseudomonadati</taxon>
        <taxon>Bacteroidota</taxon>
        <taxon>Chitinophagia</taxon>
        <taxon>Chitinophagales</taxon>
        <taxon>Chitinophagaceae</taxon>
        <taxon>Chitinophaga</taxon>
    </lineage>
</organism>
<keyword evidence="9" id="KW-1185">Reference proteome</keyword>
<comment type="similarity">
    <text evidence="2">Belongs to the SusD family.</text>
</comment>
<keyword evidence="4" id="KW-0472">Membrane</keyword>
<name>A0A512RE01_9BACT</name>
<comment type="subcellular location">
    <subcellularLocation>
        <location evidence="1">Cell outer membrane</location>
    </subcellularLocation>
</comment>
<dbReference type="Proteomes" id="UP000321436">
    <property type="component" value="Unassembled WGS sequence"/>
</dbReference>
<evidence type="ECO:0000256" key="3">
    <source>
        <dbReference type="ARBA" id="ARBA00022729"/>
    </source>
</evidence>
<dbReference type="PROSITE" id="PS51257">
    <property type="entry name" value="PROKAR_LIPOPROTEIN"/>
    <property type="match status" value="1"/>
</dbReference>
<evidence type="ECO:0000313" key="8">
    <source>
        <dbReference type="EMBL" id="GEP93923.1"/>
    </source>
</evidence>